<dbReference type="InterPro" id="IPR050341">
    <property type="entry name" value="PP1_catalytic_subunit"/>
</dbReference>
<dbReference type="Pfam" id="PF00149">
    <property type="entry name" value="Metallophos"/>
    <property type="match status" value="1"/>
</dbReference>
<dbReference type="InterPro" id="IPR006186">
    <property type="entry name" value="Ser/Thr-sp_prot-phosphatase"/>
</dbReference>
<evidence type="ECO:0000256" key="1">
    <source>
        <dbReference type="ARBA" id="ARBA00001936"/>
    </source>
</evidence>
<keyword evidence="5" id="KW-0904">Protein phosphatase</keyword>
<name>A0A5J4NYU7_9TREM</name>
<comment type="catalytic activity">
    <reaction evidence="7">
        <text>O-phospho-L-seryl-[protein] + H2O = L-seryl-[protein] + phosphate</text>
        <dbReference type="Rhea" id="RHEA:20629"/>
        <dbReference type="Rhea" id="RHEA-COMP:9863"/>
        <dbReference type="Rhea" id="RHEA-COMP:11604"/>
        <dbReference type="ChEBI" id="CHEBI:15377"/>
        <dbReference type="ChEBI" id="CHEBI:29999"/>
        <dbReference type="ChEBI" id="CHEBI:43474"/>
        <dbReference type="ChEBI" id="CHEBI:83421"/>
        <dbReference type="EC" id="3.1.3.16"/>
    </reaction>
</comment>
<evidence type="ECO:0000256" key="4">
    <source>
        <dbReference type="ARBA" id="ARBA00022801"/>
    </source>
</evidence>
<evidence type="ECO:0000256" key="7">
    <source>
        <dbReference type="ARBA" id="ARBA00047761"/>
    </source>
</evidence>
<keyword evidence="11" id="KW-1185">Reference proteome</keyword>
<gene>
    <name evidence="10" type="ORF">DEA37_0011982</name>
</gene>
<dbReference type="GO" id="GO:0005634">
    <property type="term" value="C:nucleus"/>
    <property type="evidence" value="ECO:0007669"/>
    <property type="project" value="TreeGrafter"/>
</dbReference>
<keyword evidence="4" id="KW-0378">Hydrolase</keyword>
<dbReference type="PRINTS" id="PR00114">
    <property type="entry name" value="STPHPHTASE"/>
</dbReference>
<accession>A0A5J4NYU7</accession>
<organism evidence="10 11">
    <name type="scientific">Paragonimus westermani</name>
    <dbReference type="NCBI Taxonomy" id="34504"/>
    <lineage>
        <taxon>Eukaryota</taxon>
        <taxon>Metazoa</taxon>
        <taxon>Spiralia</taxon>
        <taxon>Lophotrochozoa</taxon>
        <taxon>Platyhelminthes</taxon>
        <taxon>Trematoda</taxon>
        <taxon>Digenea</taxon>
        <taxon>Plagiorchiida</taxon>
        <taxon>Troglotremata</taxon>
        <taxon>Troglotrematidae</taxon>
        <taxon>Paragonimus</taxon>
    </lineage>
</organism>
<comment type="cofactor">
    <cofactor evidence="1">
        <name>Mn(2+)</name>
        <dbReference type="ChEBI" id="CHEBI:29035"/>
    </cofactor>
</comment>
<proteinExistence type="predicted"/>
<dbReference type="GO" id="GO:0004722">
    <property type="term" value="F:protein serine/threonine phosphatase activity"/>
    <property type="evidence" value="ECO:0007669"/>
    <property type="project" value="UniProtKB-EC"/>
</dbReference>
<reference evidence="10 11" key="1">
    <citation type="journal article" date="2019" name="Gigascience">
        <title>Whole-genome sequence of the oriental lung fluke Paragonimus westermani.</title>
        <authorList>
            <person name="Oey H."/>
            <person name="Zakrzewski M."/>
            <person name="Narain K."/>
            <person name="Devi K.R."/>
            <person name="Agatsuma T."/>
            <person name="Nawaratna S."/>
            <person name="Gobert G.N."/>
            <person name="Jones M.K."/>
            <person name="Ragan M.A."/>
            <person name="McManus D.P."/>
            <person name="Krause L."/>
        </authorList>
    </citation>
    <scope>NUCLEOTIDE SEQUENCE [LARGE SCALE GENOMIC DNA]</scope>
    <source>
        <strain evidence="10 11">IND2009</strain>
    </source>
</reference>
<evidence type="ECO:0000313" key="10">
    <source>
        <dbReference type="EMBL" id="KAA3680796.1"/>
    </source>
</evidence>
<dbReference type="Proteomes" id="UP000324629">
    <property type="component" value="Unassembled WGS sequence"/>
</dbReference>
<dbReference type="Gene3D" id="3.60.21.10">
    <property type="match status" value="1"/>
</dbReference>
<evidence type="ECO:0000256" key="2">
    <source>
        <dbReference type="ARBA" id="ARBA00013081"/>
    </source>
</evidence>
<evidence type="ECO:0000256" key="6">
    <source>
        <dbReference type="ARBA" id="ARBA00023211"/>
    </source>
</evidence>
<evidence type="ECO:0000259" key="9">
    <source>
        <dbReference type="Pfam" id="PF00149"/>
    </source>
</evidence>
<comment type="caution">
    <text evidence="10">The sequence shown here is derived from an EMBL/GenBank/DDBJ whole genome shotgun (WGS) entry which is preliminary data.</text>
</comment>
<keyword evidence="3" id="KW-0479">Metal-binding</keyword>
<dbReference type="InterPro" id="IPR004843">
    <property type="entry name" value="Calcineurin-like_PHP"/>
</dbReference>
<dbReference type="InterPro" id="IPR029052">
    <property type="entry name" value="Metallo-depent_PP-like"/>
</dbReference>
<dbReference type="EC" id="3.1.3.16" evidence="2"/>
<dbReference type="GO" id="GO:0046872">
    <property type="term" value="F:metal ion binding"/>
    <property type="evidence" value="ECO:0007669"/>
    <property type="project" value="UniProtKB-KW"/>
</dbReference>
<dbReference type="EMBL" id="QNGE01000348">
    <property type="protein sequence ID" value="KAA3680796.1"/>
    <property type="molecule type" value="Genomic_DNA"/>
</dbReference>
<dbReference type="PANTHER" id="PTHR11668">
    <property type="entry name" value="SERINE/THREONINE PROTEIN PHOSPHATASE"/>
    <property type="match status" value="1"/>
</dbReference>
<sequence length="168" mass="18743">MTSRRSYYWETERDVANIGNKQPLNIPTDGSVKADPGVALNQLNSKVPSLTTLMDATNLDDLITALLASRKYMFEDESGTDNVCSKPVVNKSKGKKDAIDGITENQLLKLAHAVRAVFMMEPILLKLSSPITVVGDLHGQYDDLLRYFKRCGMPPKTNYLFLGDYVDR</sequence>
<comment type="catalytic activity">
    <reaction evidence="8">
        <text>O-phospho-L-threonyl-[protein] + H2O = L-threonyl-[protein] + phosphate</text>
        <dbReference type="Rhea" id="RHEA:47004"/>
        <dbReference type="Rhea" id="RHEA-COMP:11060"/>
        <dbReference type="Rhea" id="RHEA-COMP:11605"/>
        <dbReference type="ChEBI" id="CHEBI:15377"/>
        <dbReference type="ChEBI" id="CHEBI:30013"/>
        <dbReference type="ChEBI" id="CHEBI:43474"/>
        <dbReference type="ChEBI" id="CHEBI:61977"/>
        <dbReference type="EC" id="3.1.3.16"/>
    </reaction>
</comment>
<evidence type="ECO:0000256" key="5">
    <source>
        <dbReference type="ARBA" id="ARBA00022912"/>
    </source>
</evidence>
<evidence type="ECO:0000313" key="11">
    <source>
        <dbReference type="Proteomes" id="UP000324629"/>
    </source>
</evidence>
<evidence type="ECO:0000256" key="3">
    <source>
        <dbReference type="ARBA" id="ARBA00022723"/>
    </source>
</evidence>
<dbReference type="PANTHER" id="PTHR11668:SF300">
    <property type="entry name" value="SERINE_THREONINE-PROTEIN PHOSPHATASE"/>
    <property type="match status" value="1"/>
</dbReference>
<dbReference type="GO" id="GO:0005737">
    <property type="term" value="C:cytoplasm"/>
    <property type="evidence" value="ECO:0007669"/>
    <property type="project" value="TreeGrafter"/>
</dbReference>
<keyword evidence="6" id="KW-0464">Manganese</keyword>
<evidence type="ECO:0000256" key="8">
    <source>
        <dbReference type="ARBA" id="ARBA00048336"/>
    </source>
</evidence>
<dbReference type="AlphaFoldDB" id="A0A5J4NYU7"/>
<protein>
    <recommendedName>
        <fullName evidence="2">protein-serine/threonine phosphatase</fullName>
        <ecNumber evidence="2">3.1.3.16</ecNumber>
    </recommendedName>
</protein>
<dbReference type="SUPFAM" id="SSF56300">
    <property type="entry name" value="Metallo-dependent phosphatases"/>
    <property type="match status" value="1"/>
</dbReference>
<feature type="domain" description="Calcineurin-like phosphoesterase" evidence="9">
    <location>
        <begin position="130"/>
        <end position="168"/>
    </location>
</feature>